<dbReference type="SMART" id="SM00983">
    <property type="entry name" value="TPK_B1_binding"/>
    <property type="match status" value="1"/>
</dbReference>
<organism evidence="8 9">
    <name type="scientific">Ktedonospora formicarum</name>
    <dbReference type="NCBI Taxonomy" id="2778364"/>
    <lineage>
        <taxon>Bacteria</taxon>
        <taxon>Bacillati</taxon>
        <taxon>Chloroflexota</taxon>
        <taxon>Ktedonobacteria</taxon>
        <taxon>Ktedonobacterales</taxon>
        <taxon>Ktedonobacteraceae</taxon>
        <taxon>Ktedonospora</taxon>
    </lineage>
</organism>
<evidence type="ECO:0000256" key="3">
    <source>
        <dbReference type="ARBA" id="ARBA00022777"/>
    </source>
</evidence>
<dbReference type="InterPro" id="IPR007373">
    <property type="entry name" value="Thiamin_PyroPKinase_B1-bd"/>
</dbReference>
<gene>
    <name evidence="8" type="ORF">KSX_16170</name>
</gene>
<dbReference type="GO" id="GO:0006772">
    <property type="term" value="P:thiamine metabolic process"/>
    <property type="evidence" value="ECO:0007669"/>
    <property type="project" value="UniProtKB-UniRule"/>
</dbReference>
<dbReference type="Pfam" id="PF04265">
    <property type="entry name" value="TPK_B1_binding"/>
    <property type="match status" value="1"/>
</dbReference>
<dbReference type="GO" id="GO:0005524">
    <property type="term" value="F:ATP binding"/>
    <property type="evidence" value="ECO:0007669"/>
    <property type="project" value="UniProtKB-KW"/>
</dbReference>
<dbReference type="GO" id="GO:0009229">
    <property type="term" value="P:thiamine diphosphate biosynthetic process"/>
    <property type="evidence" value="ECO:0007669"/>
    <property type="project" value="InterPro"/>
</dbReference>
<dbReference type="PANTHER" id="PTHR41299">
    <property type="entry name" value="THIAMINE PYROPHOSPHOKINASE"/>
    <property type="match status" value="1"/>
</dbReference>
<dbReference type="PANTHER" id="PTHR41299:SF1">
    <property type="entry name" value="THIAMINE PYROPHOSPHOKINASE"/>
    <property type="match status" value="1"/>
</dbReference>
<protein>
    <recommendedName>
        <fullName evidence="5">Thiamine diphosphokinase</fullName>
        <ecNumber evidence="5">2.7.6.2</ecNumber>
    </recommendedName>
</protein>
<keyword evidence="2" id="KW-0547">Nucleotide-binding</keyword>
<dbReference type="EMBL" id="BNJF01000001">
    <property type="protein sequence ID" value="GHO43454.1"/>
    <property type="molecule type" value="Genomic_DNA"/>
</dbReference>
<name>A0A8J3HTK0_9CHLR</name>
<evidence type="ECO:0000313" key="8">
    <source>
        <dbReference type="EMBL" id="GHO43454.1"/>
    </source>
</evidence>
<evidence type="ECO:0000259" key="7">
    <source>
        <dbReference type="SMART" id="SM00983"/>
    </source>
</evidence>
<keyword evidence="6" id="KW-0175">Coiled coil</keyword>
<feature type="domain" description="Thiamin pyrophosphokinase thiamin-binding" evidence="7">
    <location>
        <begin position="140"/>
        <end position="205"/>
    </location>
</feature>
<reference evidence="8" key="1">
    <citation type="submission" date="2020-10" db="EMBL/GenBank/DDBJ databases">
        <title>Taxonomic study of unclassified bacteria belonging to the class Ktedonobacteria.</title>
        <authorList>
            <person name="Yabe S."/>
            <person name="Wang C.M."/>
            <person name="Zheng Y."/>
            <person name="Sakai Y."/>
            <person name="Cavaletti L."/>
            <person name="Monciardini P."/>
            <person name="Donadio S."/>
        </authorList>
    </citation>
    <scope>NUCLEOTIDE SEQUENCE</scope>
    <source>
        <strain evidence="8">SOSP1-1</strain>
    </source>
</reference>
<dbReference type="Pfam" id="PF04263">
    <property type="entry name" value="TPK_catalytic"/>
    <property type="match status" value="1"/>
</dbReference>
<evidence type="ECO:0000256" key="6">
    <source>
        <dbReference type="SAM" id="Coils"/>
    </source>
</evidence>
<keyword evidence="9" id="KW-1185">Reference proteome</keyword>
<feature type="coiled-coil region" evidence="6">
    <location>
        <begin position="54"/>
        <end position="81"/>
    </location>
</feature>
<keyword evidence="4" id="KW-0067">ATP-binding</keyword>
<dbReference type="InterPro" id="IPR007371">
    <property type="entry name" value="TPK_catalytic"/>
</dbReference>
<dbReference type="CDD" id="cd07995">
    <property type="entry name" value="TPK"/>
    <property type="match status" value="1"/>
</dbReference>
<dbReference type="InterPro" id="IPR053149">
    <property type="entry name" value="TPK"/>
</dbReference>
<evidence type="ECO:0000256" key="5">
    <source>
        <dbReference type="NCBIfam" id="TIGR01378"/>
    </source>
</evidence>
<dbReference type="SUPFAM" id="SSF63999">
    <property type="entry name" value="Thiamin pyrophosphokinase, catalytic domain"/>
    <property type="match status" value="1"/>
</dbReference>
<dbReference type="RefSeq" id="WP_220192925.1">
    <property type="nucleotide sequence ID" value="NZ_BNJF01000001.1"/>
</dbReference>
<keyword evidence="3" id="KW-0418">Kinase</keyword>
<sequence length="216" mass="23338">MHTVIFAAGSVRPGRWVDEAIARAELVIAADRGAQTALTYGLTPRYIIGDLDSLKLSAQRLQELGCEVVRAQEEKDETDSELAFQLALEKGATSITLLGGWGGERLEHAIGNITLLVDITSVPVRLVDGPTACWIVRGPGRTEIEGQTGDLLSLFPLSGDARGVSTHNLYYALVDGCLRFGKPRGISNVLTDQHAEVTVESGILLVVHTRKDELHE</sequence>
<dbReference type="SUPFAM" id="SSF63862">
    <property type="entry name" value="Thiamin pyrophosphokinase, substrate-binding domain"/>
    <property type="match status" value="1"/>
</dbReference>
<evidence type="ECO:0000313" key="9">
    <source>
        <dbReference type="Proteomes" id="UP000612362"/>
    </source>
</evidence>
<dbReference type="Gene3D" id="3.40.50.10240">
    <property type="entry name" value="Thiamin pyrophosphokinase, catalytic domain"/>
    <property type="match status" value="1"/>
</dbReference>
<dbReference type="GO" id="GO:0004788">
    <property type="term" value="F:thiamine diphosphokinase activity"/>
    <property type="evidence" value="ECO:0007669"/>
    <property type="project" value="UniProtKB-UniRule"/>
</dbReference>
<dbReference type="GO" id="GO:0016301">
    <property type="term" value="F:kinase activity"/>
    <property type="evidence" value="ECO:0007669"/>
    <property type="project" value="UniProtKB-KW"/>
</dbReference>
<evidence type="ECO:0000256" key="2">
    <source>
        <dbReference type="ARBA" id="ARBA00022741"/>
    </source>
</evidence>
<proteinExistence type="predicted"/>
<keyword evidence="1" id="KW-0808">Transferase</keyword>
<dbReference type="AlphaFoldDB" id="A0A8J3HTK0"/>
<comment type="caution">
    <text evidence="8">The sequence shown here is derived from an EMBL/GenBank/DDBJ whole genome shotgun (WGS) entry which is preliminary data.</text>
</comment>
<dbReference type="EC" id="2.7.6.2" evidence="5"/>
<accession>A0A8J3HTK0</accession>
<dbReference type="GO" id="GO:0030975">
    <property type="term" value="F:thiamine binding"/>
    <property type="evidence" value="ECO:0007669"/>
    <property type="project" value="InterPro"/>
</dbReference>
<dbReference type="NCBIfam" id="TIGR01378">
    <property type="entry name" value="thi_PPkinase"/>
    <property type="match status" value="1"/>
</dbReference>
<dbReference type="InterPro" id="IPR036371">
    <property type="entry name" value="TPK_B1-bd_sf"/>
</dbReference>
<dbReference type="Proteomes" id="UP000612362">
    <property type="component" value="Unassembled WGS sequence"/>
</dbReference>
<evidence type="ECO:0000256" key="4">
    <source>
        <dbReference type="ARBA" id="ARBA00022840"/>
    </source>
</evidence>
<dbReference type="InterPro" id="IPR006282">
    <property type="entry name" value="Thi_PPkinase"/>
</dbReference>
<dbReference type="InterPro" id="IPR036759">
    <property type="entry name" value="TPK_catalytic_sf"/>
</dbReference>
<evidence type="ECO:0000256" key="1">
    <source>
        <dbReference type="ARBA" id="ARBA00022679"/>
    </source>
</evidence>